<dbReference type="InterPro" id="IPR027417">
    <property type="entry name" value="P-loop_NTPase"/>
</dbReference>
<proteinExistence type="predicted"/>
<feature type="domain" description="Sigma-54 factor interaction" evidence="10">
    <location>
        <begin position="129"/>
        <end position="230"/>
    </location>
</feature>
<evidence type="ECO:0000256" key="1">
    <source>
        <dbReference type="ARBA" id="ARBA00019059"/>
    </source>
</evidence>
<dbReference type="InterPro" id="IPR001789">
    <property type="entry name" value="Sig_transdc_resp-reg_receiver"/>
</dbReference>
<gene>
    <name evidence="12" type="ORF">CLV27_0751</name>
</gene>
<keyword evidence="2" id="KW-0547">Nucleotide-binding</keyword>
<keyword evidence="3" id="KW-0067">ATP-binding</keyword>
<feature type="modified residue" description="4-aspartylphosphate" evidence="9">
    <location>
        <position position="52"/>
    </location>
</feature>
<dbReference type="CDD" id="cd00009">
    <property type="entry name" value="AAA"/>
    <property type="match status" value="1"/>
</dbReference>
<dbReference type="GO" id="GO:0006355">
    <property type="term" value="P:regulation of DNA-templated transcription"/>
    <property type="evidence" value="ECO:0007669"/>
    <property type="project" value="InterPro"/>
</dbReference>
<evidence type="ECO:0000256" key="2">
    <source>
        <dbReference type="ARBA" id="ARBA00022741"/>
    </source>
</evidence>
<keyword evidence="4" id="KW-0902">Two-component regulatory system</keyword>
<dbReference type="InterPro" id="IPR002078">
    <property type="entry name" value="Sigma_54_int"/>
</dbReference>
<dbReference type="Pfam" id="PF00072">
    <property type="entry name" value="Response_reg"/>
    <property type="match status" value="1"/>
</dbReference>
<evidence type="ECO:0000313" key="12">
    <source>
        <dbReference type="EMBL" id="TCK05324.1"/>
    </source>
</evidence>
<dbReference type="Gene3D" id="3.40.50.2300">
    <property type="match status" value="1"/>
</dbReference>
<reference evidence="12 13" key="1">
    <citation type="submission" date="2019-03" db="EMBL/GenBank/DDBJ databases">
        <title>Genomic Encyclopedia of Archaeal and Bacterial Type Strains, Phase II (KMG-II): from individual species to whole genera.</title>
        <authorList>
            <person name="Goeker M."/>
        </authorList>
    </citation>
    <scope>NUCLEOTIDE SEQUENCE [LARGE SCALE GENOMIC DNA]</scope>
    <source>
        <strain evidence="12 13">DSM 24425</strain>
    </source>
</reference>
<evidence type="ECO:0000256" key="3">
    <source>
        <dbReference type="ARBA" id="ARBA00022840"/>
    </source>
</evidence>
<dbReference type="CDD" id="cd17536">
    <property type="entry name" value="REC_YesN-like"/>
    <property type="match status" value="1"/>
</dbReference>
<dbReference type="Gene3D" id="3.40.50.300">
    <property type="entry name" value="P-loop containing nucleotide triphosphate hydrolases"/>
    <property type="match status" value="1"/>
</dbReference>
<dbReference type="OrthoDB" id="5401077at2"/>
<dbReference type="InterPro" id="IPR025662">
    <property type="entry name" value="Sigma_54_int_dom_ATP-bd_1"/>
</dbReference>
<evidence type="ECO:0000259" key="11">
    <source>
        <dbReference type="PROSITE" id="PS50110"/>
    </source>
</evidence>
<dbReference type="SUPFAM" id="SSF52172">
    <property type="entry name" value="CheY-like"/>
    <property type="match status" value="1"/>
</dbReference>
<dbReference type="PROSITE" id="PS50045">
    <property type="entry name" value="SIGMA54_INTERACT_4"/>
    <property type="match status" value="1"/>
</dbReference>
<evidence type="ECO:0000256" key="8">
    <source>
        <dbReference type="ARBA" id="ARBA00031910"/>
    </source>
</evidence>
<dbReference type="PROSITE" id="PS00675">
    <property type="entry name" value="SIGMA54_INTERACT_1"/>
    <property type="match status" value="1"/>
</dbReference>
<keyword evidence="9" id="KW-0597">Phosphoprotein</keyword>
<dbReference type="PROSITE" id="PS50110">
    <property type="entry name" value="RESPONSE_REGULATORY"/>
    <property type="match status" value="1"/>
</dbReference>
<keyword evidence="13" id="KW-1185">Reference proteome</keyword>
<dbReference type="PANTHER" id="PTHR32071">
    <property type="entry name" value="TRANSCRIPTIONAL REGULATORY PROTEIN"/>
    <property type="match status" value="1"/>
</dbReference>
<evidence type="ECO:0000256" key="7">
    <source>
        <dbReference type="ARBA" id="ARBA00029881"/>
    </source>
</evidence>
<dbReference type="RefSeq" id="WP_132525948.1">
    <property type="nucleotide sequence ID" value="NZ_SMFV01000002.1"/>
</dbReference>
<dbReference type="GO" id="GO:0000160">
    <property type="term" value="P:phosphorelay signal transduction system"/>
    <property type="evidence" value="ECO:0007669"/>
    <property type="project" value="UniProtKB-KW"/>
</dbReference>
<dbReference type="SMART" id="SM00448">
    <property type="entry name" value="REC"/>
    <property type="match status" value="1"/>
</dbReference>
<dbReference type="InterPro" id="IPR011006">
    <property type="entry name" value="CheY-like_superfamily"/>
</dbReference>
<organism evidence="12 13">
    <name type="scientific">Phorcysia thermohydrogeniphila</name>
    <dbReference type="NCBI Taxonomy" id="936138"/>
    <lineage>
        <taxon>Bacteria</taxon>
        <taxon>Pseudomonadati</taxon>
        <taxon>Aquificota</taxon>
        <taxon>Aquificia</taxon>
        <taxon>Desulfurobacteriales</taxon>
        <taxon>Desulfurobacteriaceae</taxon>
        <taxon>Phorcysia</taxon>
    </lineage>
</organism>
<dbReference type="AlphaFoldDB" id="A0A4R1GBE3"/>
<evidence type="ECO:0000256" key="9">
    <source>
        <dbReference type="PROSITE-ProRule" id="PRU00169"/>
    </source>
</evidence>
<dbReference type="Pfam" id="PF00158">
    <property type="entry name" value="Sigma54_activat"/>
    <property type="match status" value="1"/>
</dbReference>
<feature type="domain" description="Response regulatory" evidence="11">
    <location>
        <begin position="3"/>
        <end position="113"/>
    </location>
</feature>
<dbReference type="PANTHER" id="PTHR32071:SF95">
    <property type="entry name" value="DNA-BINDING TRANSCRIPTIONAL REGULATOR NTRC"/>
    <property type="match status" value="1"/>
</dbReference>
<evidence type="ECO:0000256" key="5">
    <source>
        <dbReference type="ARBA" id="ARBA00023125"/>
    </source>
</evidence>
<dbReference type="GO" id="GO:0005524">
    <property type="term" value="F:ATP binding"/>
    <property type="evidence" value="ECO:0007669"/>
    <property type="project" value="UniProtKB-KW"/>
</dbReference>
<evidence type="ECO:0000256" key="4">
    <source>
        <dbReference type="ARBA" id="ARBA00023012"/>
    </source>
</evidence>
<sequence length="240" mass="26227">MARILIADDERSIRLVLRKYLQSQGHEVLEVEDGQRALEILKSSPVDVAFVDIKMPAKSGLEILDEVKEVPIVILTAYGTMDYTVSAMEKGAVDYITKPFSFEEIKEILDKVLSSHSQGVETAEASEEIVGTSRKMQEVFKLVGRVAKSDVTVLITGESGTGKELIAKAIHKYSDRKDKPFLAVNCAALPPNLLEAELFGYERGAFTGAVSSKKGLFEQANGGTLFLVLVPSEFLDELSG</sequence>
<evidence type="ECO:0000256" key="6">
    <source>
        <dbReference type="ARBA" id="ARBA00023159"/>
    </source>
</evidence>
<name>A0A4R1GBE3_9BACT</name>
<dbReference type="GO" id="GO:0003677">
    <property type="term" value="F:DNA binding"/>
    <property type="evidence" value="ECO:0007669"/>
    <property type="project" value="UniProtKB-KW"/>
</dbReference>
<accession>A0A4R1GBE3</accession>
<comment type="caution">
    <text evidence="12">The sequence shown here is derived from an EMBL/GenBank/DDBJ whole genome shotgun (WGS) entry which is preliminary data.</text>
</comment>
<dbReference type="EMBL" id="SMFV01000002">
    <property type="protein sequence ID" value="TCK05324.1"/>
    <property type="molecule type" value="Genomic_DNA"/>
</dbReference>
<protein>
    <recommendedName>
        <fullName evidence="1">DNA-binding transcriptional regulator NtrC</fullName>
    </recommendedName>
    <alternativeName>
        <fullName evidence="7">Nitrogen regulation protein NR(I)</fullName>
    </alternativeName>
    <alternativeName>
        <fullName evidence="8">Nitrogen regulator I</fullName>
    </alternativeName>
</protein>
<keyword evidence="5" id="KW-0238">DNA-binding</keyword>
<dbReference type="SUPFAM" id="SSF52540">
    <property type="entry name" value="P-loop containing nucleoside triphosphate hydrolases"/>
    <property type="match status" value="1"/>
</dbReference>
<evidence type="ECO:0000313" key="13">
    <source>
        <dbReference type="Proteomes" id="UP000295777"/>
    </source>
</evidence>
<evidence type="ECO:0000259" key="10">
    <source>
        <dbReference type="PROSITE" id="PS50045"/>
    </source>
</evidence>
<keyword evidence="6" id="KW-0010">Activator</keyword>
<dbReference type="Proteomes" id="UP000295777">
    <property type="component" value="Unassembled WGS sequence"/>
</dbReference>